<name>A0A395MVY3_9HYPO</name>
<gene>
    <name evidence="1" type="ORF">FIE12Z_3596</name>
</gene>
<proteinExistence type="predicted"/>
<dbReference type="AlphaFoldDB" id="A0A395MVY3"/>
<dbReference type="Proteomes" id="UP000265631">
    <property type="component" value="Unassembled WGS sequence"/>
</dbReference>
<reference evidence="1 2" key="1">
    <citation type="journal article" date="2018" name="PLoS Pathog.">
        <title>Evolution of structural diversity of trichothecenes, a family of toxins produced by plant pathogenic and entomopathogenic fungi.</title>
        <authorList>
            <person name="Proctor R.H."/>
            <person name="McCormick S.P."/>
            <person name="Kim H.S."/>
            <person name="Cardoza R.E."/>
            <person name="Stanley A.M."/>
            <person name="Lindo L."/>
            <person name="Kelly A."/>
            <person name="Brown D.W."/>
            <person name="Lee T."/>
            <person name="Vaughan M.M."/>
            <person name="Alexander N.J."/>
            <person name="Busman M."/>
            <person name="Gutierrez S."/>
        </authorList>
    </citation>
    <scope>NUCLEOTIDE SEQUENCE [LARGE SCALE GENOMIC DNA]</scope>
    <source>
        <strain evidence="1 2">NRRL 13405</strain>
    </source>
</reference>
<accession>A0A395MVY3</accession>
<evidence type="ECO:0000313" key="2">
    <source>
        <dbReference type="Proteomes" id="UP000265631"/>
    </source>
</evidence>
<evidence type="ECO:0000313" key="1">
    <source>
        <dbReference type="EMBL" id="RFN52044.1"/>
    </source>
</evidence>
<comment type="caution">
    <text evidence="1">The sequence shown here is derived from an EMBL/GenBank/DDBJ whole genome shotgun (WGS) entry which is preliminary data.</text>
</comment>
<protein>
    <submittedName>
        <fullName evidence="1">Uncharacterized protein</fullName>
    </submittedName>
</protein>
<organism evidence="1 2">
    <name type="scientific">Fusarium flagelliforme</name>
    <dbReference type="NCBI Taxonomy" id="2675880"/>
    <lineage>
        <taxon>Eukaryota</taxon>
        <taxon>Fungi</taxon>
        <taxon>Dikarya</taxon>
        <taxon>Ascomycota</taxon>
        <taxon>Pezizomycotina</taxon>
        <taxon>Sordariomycetes</taxon>
        <taxon>Hypocreomycetidae</taxon>
        <taxon>Hypocreales</taxon>
        <taxon>Nectriaceae</taxon>
        <taxon>Fusarium</taxon>
        <taxon>Fusarium incarnatum-equiseti species complex</taxon>
    </lineage>
</organism>
<keyword evidence="2" id="KW-1185">Reference proteome</keyword>
<sequence>MSSKEEATDQIVQVIRMVEQAQALEKTIIDLVEEAISAGGPEPTLAQKIKPIDDELTNLRLEISKICSPQGTMGAVYAQTLISQLENMSKSWLSLFEQFGALRENSDLIIRHLGKIAMYHEGITKEGLAQLLEAAKMDIPGWLSEGSE</sequence>
<dbReference type="EMBL" id="PXXK01000077">
    <property type="protein sequence ID" value="RFN52044.1"/>
    <property type="molecule type" value="Genomic_DNA"/>
</dbReference>